<name>A0A0V1H892_9BILA</name>
<sequence length="97" mass="11322">MENAVEINYVHPVSNSYAFVFVKVKCESKKFCKLKMKTSSAPICHFASFGARDTFIALLFCWLAFAWEAVSVMTFMGMYKMWNMFIEVEQQSYARQM</sequence>
<keyword evidence="1" id="KW-0812">Transmembrane</keyword>
<accession>A0A0V1H892</accession>
<dbReference type="AlphaFoldDB" id="A0A0V1H892"/>
<reference evidence="2 3" key="1">
    <citation type="submission" date="2015-01" db="EMBL/GenBank/DDBJ databases">
        <title>Evolution of Trichinella species and genotypes.</title>
        <authorList>
            <person name="Korhonen P.K."/>
            <person name="Edoardo P."/>
            <person name="Giuseppe L.R."/>
            <person name="Gasser R.B."/>
        </authorList>
    </citation>
    <scope>NUCLEOTIDE SEQUENCE [LARGE SCALE GENOMIC DNA]</scope>
    <source>
        <strain evidence="2">ISS1029</strain>
    </source>
</reference>
<proteinExistence type="predicted"/>
<dbReference type="OrthoDB" id="10547202at2759"/>
<evidence type="ECO:0000313" key="3">
    <source>
        <dbReference type="Proteomes" id="UP000055024"/>
    </source>
</evidence>
<gene>
    <name evidence="2" type="ORF">T11_17551</name>
</gene>
<dbReference type="Proteomes" id="UP000055024">
    <property type="component" value="Unassembled WGS sequence"/>
</dbReference>
<protein>
    <submittedName>
        <fullName evidence="2">Uncharacterized protein</fullName>
    </submittedName>
</protein>
<evidence type="ECO:0000256" key="1">
    <source>
        <dbReference type="SAM" id="Phobius"/>
    </source>
</evidence>
<comment type="caution">
    <text evidence="2">The sequence shown here is derived from an EMBL/GenBank/DDBJ whole genome shotgun (WGS) entry which is preliminary data.</text>
</comment>
<feature type="transmembrane region" description="Helical" evidence="1">
    <location>
        <begin position="55"/>
        <end position="76"/>
    </location>
</feature>
<keyword evidence="1" id="KW-0472">Membrane</keyword>
<organism evidence="2 3">
    <name type="scientific">Trichinella zimbabwensis</name>
    <dbReference type="NCBI Taxonomy" id="268475"/>
    <lineage>
        <taxon>Eukaryota</taxon>
        <taxon>Metazoa</taxon>
        <taxon>Ecdysozoa</taxon>
        <taxon>Nematoda</taxon>
        <taxon>Enoplea</taxon>
        <taxon>Dorylaimia</taxon>
        <taxon>Trichinellida</taxon>
        <taxon>Trichinellidae</taxon>
        <taxon>Trichinella</taxon>
    </lineage>
</organism>
<keyword evidence="1" id="KW-1133">Transmembrane helix</keyword>
<dbReference type="EMBL" id="JYDP01000117">
    <property type="protein sequence ID" value="KRZ06554.1"/>
    <property type="molecule type" value="Genomic_DNA"/>
</dbReference>
<evidence type="ECO:0000313" key="2">
    <source>
        <dbReference type="EMBL" id="KRZ06554.1"/>
    </source>
</evidence>
<keyword evidence="3" id="KW-1185">Reference proteome</keyword>